<dbReference type="PANTHER" id="PTHR33217:SF7">
    <property type="entry name" value="TRANSPOSASE FOR INSERTION SEQUENCE ELEMENT IS1081"/>
    <property type="match status" value="1"/>
</dbReference>
<comment type="caution">
    <text evidence="7">The sequence shown here is derived from an EMBL/GenBank/DDBJ whole genome shotgun (WGS) entry which is preliminary data.</text>
</comment>
<keyword evidence="6" id="KW-0814">Transposable element</keyword>
<comment type="function">
    <text evidence="1 6">Required for the transposition of the insertion element.</text>
</comment>
<comment type="similarity">
    <text evidence="2 6">Belongs to the transposase mutator family.</text>
</comment>
<dbReference type="Proteomes" id="UP000019141">
    <property type="component" value="Unassembled WGS sequence"/>
</dbReference>
<dbReference type="HOGENOM" id="CLU_036805_8_3_7"/>
<dbReference type="InterPro" id="IPR001207">
    <property type="entry name" value="Transposase_mutator"/>
</dbReference>
<sequence length="241" mass="27599">MKIEVSVPEIVSMFKEIQTQPEQLFDLIRDDVRQCVGQYLSEMMEVELTQFLGREPYERTDPPSNHRNGSYGRQFTLKGIGKVNVQVPRDRQGGFQTQVIPRSKQYEDQLRKDLSLMFLTGISTRTLSIMSTRLIGRRVSPTEVSNANKELIEAVEQWRQRDLSQEHIKYIFMDGVNFDMRLGDSVEKVPVLAAIGVSHTGARMVLGLQSGDKESASNWREFFKDLKGRGLQSHFVKLGIM</sequence>
<dbReference type="GO" id="GO:0006313">
    <property type="term" value="P:DNA transposition"/>
    <property type="evidence" value="ECO:0007669"/>
    <property type="project" value="UniProtKB-UniRule"/>
</dbReference>
<feature type="non-terminal residue" evidence="7">
    <location>
        <position position="241"/>
    </location>
</feature>
<keyword evidence="8" id="KW-1185">Reference proteome</keyword>
<gene>
    <name evidence="7" type="ORF">ETSY1_45420</name>
</gene>
<dbReference type="GO" id="GO:0003677">
    <property type="term" value="F:DNA binding"/>
    <property type="evidence" value="ECO:0007669"/>
    <property type="project" value="UniProtKB-UniRule"/>
</dbReference>
<evidence type="ECO:0000256" key="1">
    <source>
        <dbReference type="ARBA" id="ARBA00002190"/>
    </source>
</evidence>
<protein>
    <recommendedName>
        <fullName evidence="6">Mutator family transposase</fullName>
    </recommendedName>
</protein>
<keyword evidence="5 6" id="KW-0233">DNA recombination</keyword>
<keyword evidence="4 6" id="KW-0238">DNA-binding</keyword>
<keyword evidence="3 6" id="KW-0815">Transposition</keyword>
<dbReference type="GO" id="GO:0004803">
    <property type="term" value="F:transposase activity"/>
    <property type="evidence" value="ECO:0007669"/>
    <property type="project" value="UniProtKB-UniRule"/>
</dbReference>
<evidence type="ECO:0000313" key="7">
    <source>
        <dbReference type="EMBL" id="ETW92053.1"/>
    </source>
</evidence>
<dbReference type="PANTHER" id="PTHR33217">
    <property type="entry name" value="TRANSPOSASE FOR INSERTION SEQUENCE ELEMENT IS1081"/>
    <property type="match status" value="1"/>
</dbReference>
<reference evidence="7 8" key="1">
    <citation type="journal article" date="2014" name="Nature">
        <title>An environmental bacterial taxon with a large and distinct metabolic repertoire.</title>
        <authorList>
            <person name="Wilson M.C."/>
            <person name="Mori T."/>
            <person name="Ruckert C."/>
            <person name="Uria A.R."/>
            <person name="Helf M.J."/>
            <person name="Takada K."/>
            <person name="Gernert C."/>
            <person name="Steffens U.A."/>
            <person name="Heycke N."/>
            <person name="Schmitt S."/>
            <person name="Rinke C."/>
            <person name="Helfrich E.J."/>
            <person name="Brachmann A.O."/>
            <person name="Gurgui C."/>
            <person name="Wakimoto T."/>
            <person name="Kracht M."/>
            <person name="Crusemann M."/>
            <person name="Hentschel U."/>
            <person name="Abe I."/>
            <person name="Matsunaga S."/>
            <person name="Kalinowski J."/>
            <person name="Takeyama H."/>
            <person name="Piel J."/>
        </authorList>
    </citation>
    <scope>NUCLEOTIDE SEQUENCE [LARGE SCALE GENOMIC DNA]</scope>
    <source>
        <strain evidence="8">TSY1</strain>
    </source>
</reference>
<proteinExistence type="inferred from homology"/>
<organism evidence="7 8">
    <name type="scientific">Entotheonella factor</name>
    <dbReference type="NCBI Taxonomy" id="1429438"/>
    <lineage>
        <taxon>Bacteria</taxon>
        <taxon>Pseudomonadati</taxon>
        <taxon>Nitrospinota/Tectimicrobiota group</taxon>
        <taxon>Candidatus Tectimicrobiota</taxon>
        <taxon>Candidatus Entotheonellia</taxon>
        <taxon>Candidatus Entotheonellales</taxon>
        <taxon>Candidatus Entotheonellaceae</taxon>
        <taxon>Candidatus Entotheonella</taxon>
    </lineage>
</organism>
<evidence type="ECO:0000256" key="6">
    <source>
        <dbReference type="RuleBase" id="RU365089"/>
    </source>
</evidence>
<dbReference type="EMBL" id="AZHW01001701">
    <property type="protein sequence ID" value="ETW92053.1"/>
    <property type="molecule type" value="Genomic_DNA"/>
</dbReference>
<evidence type="ECO:0000256" key="2">
    <source>
        <dbReference type="ARBA" id="ARBA00010961"/>
    </source>
</evidence>
<evidence type="ECO:0000313" key="8">
    <source>
        <dbReference type="Proteomes" id="UP000019141"/>
    </source>
</evidence>
<name>W4L1T9_ENTF1</name>
<evidence type="ECO:0000256" key="3">
    <source>
        <dbReference type="ARBA" id="ARBA00022578"/>
    </source>
</evidence>
<evidence type="ECO:0000256" key="4">
    <source>
        <dbReference type="ARBA" id="ARBA00023125"/>
    </source>
</evidence>
<dbReference type="AlphaFoldDB" id="W4L1T9"/>
<dbReference type="Pfam" id="PF00872">
    <property type="entry name" value="Transposase_mut"/>
    <property type="match status" value="1"/>
</dbReference>
<evidence type="ECO:0000256" key="5">
    <source>
        <dbReference type="ARBA" id="ARBA00023172"/>
    </source>
</evidence>
<accession>W4L1T9</accession>